<keyword evidence="7 9" id="KW-1133">Transmembrane helix</keyword>
<dbReference type="Proteomes" id="UP000635902">
    <property type="component" value="Unassembled WGS sequence"/>
</dbReference>
<dbReference type="EC" id="2.7.13.3" evidence="2"/>
<gene>
    <name evidence="11" type="ORF">IRY30_03205</name>
</gene>
<dbReference type="SUPFAM" id="SSF158472">
    <property type="entry name" value="HAMP domain-like"/>
    <property type="match status" value="1"/>
</dbReference>
<accession>A0ABR9ZJ41</accession>
<comment type="catalytic activity">
    <reaction evidence="1">
        <text>ATP + protein L-histidine = ADP + protein N-phospho-L-histidine.</text>
        <dbReference type="EC" id="2.7.13.3"/>
    </reaction>
</comment>
<dbReference type="SMART" id="SM00304">
    <property type="entry name" value="HAMP"/>
    <property type="match status" value="1"/>
</dbReference>
<feature type="transmembrane region" description="Helical" evidence="9">
    <location>
        <begin position="179"/>
        <end position="202"/>
    </location>
</feature>
<evidence type="ECO:0000256" key="4">
    <source>
        <dbReference type="ARBA" id="ARBA00022679"/>
    </source>
</evidence>
<evidence type="ECO:0000259" key="10">
    <source>
        <dbReference type="PROSITE" id="PS50885"/>
    </source>
</evidence>
<proteinExistence type="predicted"/>
<dbReference type="PROSITE" id="PS50885">
    <property type="entry name" value="HAMP"/>
    <property type="match status" value="1"/>
</dbReference>
<evidence type="ECO:0000256" key="5">
    <source>
        <dbReference type="ARBA" id="ARBA00022692"/>
    </source>
</evidence>
<evidence type="ECO:0000256" key="8">
    <source>
        <dbReference type="ARBA" id="ARBA00023012"/>
    </source>
</evidence>
<keyword evidence="3" id="KW-0597">Phosphoprotein</keyword>
<dbReference type="InterPro" id="IPR050428">
    <property type="entry name" value="TCS_sensor_his_kinase"/>
</dbReference>
<keyword evidence="8" id="KW-0902">Two-component regulatory system</keyword>
<dbReference type="PANTHER" id="PTHR45436:SF5">
    <property type="entry name" value="SENSOR HISTIDINE KINASE TRCS"/>
    <property type="match status" value="1"/>
</dbReference>
<dbReference type="Pfam" id="PF00672">
    <property type="entry name" value="HAMP"/>
    <property type="match status" value="1"/>
</dbReference>
<evidence type="ECO:0000256" key="3">
    <source>
        <dbReference type="ARBA" id="ARBA00022553"/>
    </source>
</evidence>
<keyword evidence="6" id="KW-0418">Kinase</keyword>
<dbReference type="InterPro" id="IPR003660">
    <property type="entry name" value="HAMP_dom"/>
</dbReference>
<dbReference type="RefSeq" id="WP_194555937.1">
    <property type="nucleotide sequence ID" value="NZ_JADKMY010000001.1"/>
</dbReference>
<dbReference type="EMBL" id="JADKMY010000001">
    <property type="protein sequence ID" value="MBF4553091.1"/>
    <property type="molecule type" value="Genomic_DNA"/>
</dbReference>
<evidence type="ECO:0000313" key="12">
    <source>
        <dbReference type="Proteomes" id="UP000635902"/>
    </source>
</evidence>
<keyword evidence="9" id="KW-0472">Membrane</keyword>
<name>A0ABR9ZJ41_9CORY</name>
<dbReference type="CDD" id="cd06225">
    <property type="entry name" value="HAMP"/>
    <property type="match status" value="1"/>
</dbReference>
<keyword evidence="4" id="KW-0808">Transferase</keyword>
<sequence>MSIPQPRQEPAQEIQRSKRLISFQSWPLRSRLAVLTASVVIISIAVITLAAYTSVSQILYMDVDRNLQAQAQRLKNFGGGQDPDNADVEEPYSPLSGAASMGSGALIIPRDQTGPSVEESAYTDVLYPAQLAVVRGEQSFSFKTEGNMRYYAVRASDGRVVVVSQDIAFTLEALHSLRIVLILVGVTGALAAIIAGLAVGSAGVQPIDRLRRAVNRVALTGELRQIPVESNDELGSLTRSYNEMTRFARLHRKTAGPGRRRRP</sequence>
<reference evidence="11 12" key="1">
    <citation type="submission" date="2020-10" db="EMBL/GenBank/DDBJ databases">
        <title>Novel species in genus Corynebacterium.</title>
        <authorList>
            <person name="Zhang G."/>
        </authorList>
    </citation>
    <scope>NUCLEOTIDE SEQUENCE [LARGE SCALE GENOMIC DNA]</scope>
    <source>
        <strain evidence="11 12">DSM 45110</strain>
    </source>
</reference>
<comment type="caution">
    <text evidence="11">The sequence shown here is derived from an EMBL/GenBank/DDBJ whole genome shotgun (WGS) entry which is preliminary data.</text>
</comment>
<evidence type="ECO:0000256" key="1">
    <source>
        <dbReference type="ARBA" id="ARBA00000085"/>
    </source>
</evidence>
<keyword evidence="5 9" id="KW-0812">Transmembrane</keyword>
<organism evidence="11 12">
    <name type="scientific">Corynebacterium suicordis DSM 45110</name>
    <dbReference type="NCBI Taxonomy" id="1121369"/>
    <lineage>
        <taxon>Bacteria</taxon>
        <taxon>Bacillati</taxon>
        <taxon>Actinomycetota</taxon>
        <taxon>Actinomycetes</taxon>
        <taxon>Mycobacteriales</taxon>
        <taxon>Corynebacteriaceae</taxon>
        <taxon>Corynebacterium</taxon>
    </lineage>
</organism>
<evidence type="ECO:0000256" key="2">
    <source>
        <dbReference type="ARBA" id="ARBA00012438"/>
    </source>
</evidence>
<feature type="transmembrane region" description="Helical" evidence="9">
    <location>
        <begin position="32"/>
        <end position="52"/>
    </location>
</feature>
<evidence type="ECO:0000256" key="9">
    <source>
        <dbReference type="SAM" id="Phobius"/>
    </source>
</evidence>
<evidence type="ECO:0000256" key="7">
    <source>
        <dbReference type="ARBA" id="ARBA00022989"/>
    </source>
</evidence>
<feature type="domain" description="HAMP" evidence="10">
    <location>
        <begin position="201"/>
        <end position="253"/>
    </location>
</feature>
<dbReference type="PANTHER" id="PTHR45436">
    <property type="entry name" value="SENSOR HISTIDINE KINASE YKOH"/>
    <property type="match status" value="1"/>
</dbReference>
<protein>
    <recommendedName>
        <fullName evidence="2">histidine kinase</fullName>
        <ecNumber evidence="2">2.7.13.3</ecNumber>
    </recommendedName>
</protein>
<keyword evidence="12" id="KW-1185">Reference proteome</keyword>
<evidence type="ECO:0000313" key="11">
    <source>
        <dbReference type="EMBL" id="MBF4553091.1"/>
    </source>
</evidence>
<evidence type="ECO:0000256" key="6">
    <source>
        <dbReference type="ARBA" id="ARBA00022777"/>
    </source>
</evidence>
<dbReference type="Gene3D" id="6.10.340.10">
    <property type="match status" value="1"/>
</dbReference>